<name>A0ACC0PM40_RHOML</name>
<dbReference type="EMBL" id="CM046389">
    <property type="protein sequence ID" value="KAI8566211.1"/>
    <property type="molecule type" value="Genomic_DNA"/>
</dbReference>
<sequence>MDHEGKGGTKLSTTVPYTTMETTIFETFTKAYITVAAVMNMTRVASVAPFGVCFSSDGVDKTRMGPVVPAVDLVMQSEMVRWRIHGRNSMVEVNEGSYVLGFCGWGFESQRLRL</sequence>
<organism evidence="1 2">
    <name type="scientific">Rhododendron molle</name>
    <name type="common">Chinese azalea</name>
    <name type="synonym">Azalea mollis</name>
    <dbReference type="NCBI Taxonomy" id="49168"/>
    <lineage>
        <taxon>Eukaryota</taxon>
        <taxon>Viridiplantae</taxon>
        <taxon>Streptophyta</taxon>
        <taxon>Embryophyta</taxon>
        <taxon>Tracheophyta</taxon>
        <taxon>Spermatophyta</taxon>
        <taxon>Magnoliopsida</taxon>
        <taxon>eudicotyledons</taxon>
        <taxon>Gunneridae</taxon>
        <taxon>Pentapetalae</taxon>
        <taxon>asterids</taxon>
        <taxon>Ericales</taxon>
        <taxon>Ericaceae</taxon>
        <taxon>Ericoideae</taxon>
        <taxon>Rhodoreae</taxon>
        <taxon>Rhododendron</taxon>
    </lineage>
</organism>
<protein>
    <submittedName>
        <fullName evidence="1">Uncharacterized protein</fullName>
    </submittedName>
</protein>
<dbReference type="Proteomes" id="UP001062846">
    <property type="component" value="Chromosome 2"/>
</dbReference>
<evidence type="ECO:0000313" key="1">
    <source>
        <dbReference type="EMBL" id="KAI8566211.1"/>
    </source>
</evidence>
<keyword evidence="2" id="KW-1185">Reference proteome</keyword>
<comment type="caution">
    <text evidence="1">The sequence shown here is derived from an EMBL/GenBank/DDBJ whole genome shotgun (WGS) entry which is preliminary data.</text>
</comment>
<gene>
    <name evidence="1" type="ORF">RHMOL_Rhmol02G0022400</name>
</gene>
<reference evidence="1" key="1">
    <citation type="submission" date="2022-02" db="EMBL/GenBank/DDBJ databases">
        <title>Plant Genome Project.</title>
        <authorList>
            <person name="Zhang R.-G."/>
        </authorList>
    </citation>
    <scope>NUCLEOTIDE SEQUENCE</scope>
    <source>
        <strain evidence="1">AT1</strain>
    </source>
</reference>
<evidence type="ECO:0000313" key="2">
    <source>
        <dbReference type="Proteomes" id="UP001062846"/>
    </source>
</evidence>
<proteinExistence type="predicted"/>
<accession>A0ACC0PM40</accession>